<evidence type="ECO:0000313" key="10">
    <source>
        <dbReference type="Ensembl" id="ENSMICP00000047711.1"/>
    </source>
</evidence>
<keyword evidence="5 8" id="KW-1133">Transmembrane helix</keyword>
<evidence type="ECO:0000256" key="4">
    <source>
        <dbReference type="ARBA" id="ARBA00022968"/>
    </source>
</evidence>
<gene>
    <name evidence="10" type="primary">KLRB1</name>
</gene>
<keyword evidence="11" id="KW-1185">Reference proteome</keyword>
<feature type="domain" description="C-type lectin" evidence="9">
    <location>
        <begin position="101"/>
        <end position="211"/>
    </location>
</feature>
<evidence type="ECO:0000256" key="5">
    <source>
        <dbReference type="ARBA" id="ARBA00022989"/>
    </source>
</evidence>
<dbReference type="SMART" id="SM00034">
    <property type="entry name" value="CLECT"/>
    <property type="match status" value="1"/>
</dbReference>
<dbReference type="CDD" id="cd03593">
    <property type="entry name" value="CLECT_NK_receptors_like"/>
    <property type="match status" value="1"/>
</dbReference>
<dbReference type="Gene3D" id="3.10.100.10">
    <property type="entry name" value="Mannose-Binding Protein A, subunit A"/>
    <property type="match status" value="1"/>
</dbReference>
<dbReference type="PROSITE" id="PS50041">
    <property type="entry name" value="C_TYPE_LECTIN_2"/>
    <property type="match status" value="1"/>
</dbReference>
<evidence type="ECO:0000259" key="9">
    <source>
        <dbReference type="PROSITE" id="PS50041"/>
    </source>
</evidence>
<dbReference type="AlphaFoldDB" id="A0A8C5YA56"/>
<dbReference type="InterPro" id="IPR016186">
    <property type="entry name" value="C-type_lectin-like/link_sf"/>
</dbReference>
<dbReference type="InterPro" id="IPR016187">
    <property type="entry name" value="CTDL_fold"/>
</dbReference>
<sequence>MDRRVIYADLTVSRDSGPESSSPSSFPQDLCQGPRWHQFALKLGCAGVTLLVLAVIGLTVSVISLLQKSPIEKSSVDVQQNRNETTESAQLSECLALWLPLQKKCLFLSQDTNFWNDSLSYCSTKESSLLLIQDQEELKLIQELIKDTAINFWIGLNFTLSEKNWKWINGSFLNSAILNIKGDAEENSCAYISKTGVSFEECYADNKLICQKQRNPVINKVCPDS</sequence>
<dbReference type="InterPro" id="IPR001304">
    <property type="entry name" value="C-type_lectin-like"/>
</dbReference>
<evidence type="ECO:0000256" key="1">
    <source>
        <dbReference type="ARBA" id="ARBA00004606"/>
    </source>
</evidence>
<evidence type="ECO:0000256" key="3">
    <source>
        <dbReference type="ARBA" id="ARBA00022734"/>
    </source>
</evidence>
<dbReference type="InterPro" id="IPR033992">
    <property type="entry name" value="NKR-like_CTLD"/>
</dbReference>
<dbReference type="Pfam" id="PF00059">
    <property type="entry name" value="Lectin_C"/>
    <property type="match status" value="1"/>
</dbReference>
<reference evidence="10" key="3">
    <citation type="submission" date="2025-09" db="UniProtKB">
        <authorList>
            <consortium name="Ensembl"/>
        </authorList>
    </citation>
    <scope>IDENTIFICATION</scope>
</reference>
<dbReference type="GO" id="GO:0009986">
    <property type="term" value="C:cell surface"/>
    <property type="evidence" value="ECO:0007669"/>
    <property type="project" value="TreeGrafter"/>
</dbReference>
<dbReference type="EMBL" id="ABDC03010360">
    <property type="status" value="NOT_ANNOTATED_CDS"/>
    <property type="molecule type" value="Genomic_DNA"/>
</dbReference>
<dbReference type="Proteomes" id="UP000694394">
    <property type="component" value="Chromosome 7"/>
</dbReference>
<organism evidence="10 11">
    <name type="scientific">Microcebus murinus</name>
    <name type="common">Gray mouse lemur</name>
    <name type="synonym">Lemur murinus</name>
    <dbReference type="NCBI Taxonomy" id="30608"/>
    <lineage>
        <taxon>Eukaryota</taxon>
        <taxon>Metazoa</taxon>
        <taxon>Chordata</taxon>
        <taxon>Craniata</taxon>
        <taxon>Vertebrata</taxon>
        <taxon>Euteleostomi</taxon>
        <taxon>Mammalia</taxon>
        <taxon>Eutheria</taxon>
        <taxon>Euarchontoglires</taxon>
        <taxon>Primates</taxon>
        <taxon>Strepsirrhini</taxon>
        <taxon>Lemuriformes</taxon>
        <taxon>Cheirogaleidae</taxon>
        <taxon>Microcebus</taxon>
    </lineage>
</organism>
<dbReference type="CTD" id="3820"/>
<evidence type="ECO:0000256" key="7">
    <source>
        <dbReference type="ARBA" id="ARBA00023157"/>
    </source>
</evidence>
<dbReference type="GO" id="GO:0042269">
    <property type="term" value="P:regulation of natural killer cell mediated cytotoxicity"/>
    <property type="evidence" value="ECO:0007669"/>
    <property type="project" value="TreeGrafter"/>
</dbReference>
<evidence type="ECO:0000256" key="2">
    <source>
        <dbReference type="ARBA" id="ARBA00022692"/>
    </source>
</evidence>
<reference evidence="10" key="1">
    <citation type="submission" date="2016-12" db="EMBL/GenBank/DDBJ databases">
        <title>Mouse lemur reference genome and diversity panel.</title>
        <authorList>
            <person name="Harris R."/>
            <person name="Larsen P."/>
            <person name="Liu Y."/>
            <person name="Hughes D.S."/>
            <person name="Murali S."/>
            <person name="Raveendran M."/>
            <person name="Korchina V."/>
            <person name="Wang M."/>
            <person name="Jhangiani S."/>
            <person name="Bandaranaike D."/>
            <person name="Bellair M."/>
            <person name="Blankenburg K."/>
            <person name="Chao H."/>
            <person name="Dahdouli M."/>
            <person name="Dinh H."/>
            <person name="Doddapaneni H."/>
            <person name="English A."/>
            <person name="Firestine M."/>
            <person name="Gnanaolivu R."/>
            <person name="Gross S."/>
            <person name="Hernandez B."/>
            <person name="Javaid M."/>
            <person name="Jayaseelan J."/>
            <person name="Jones J."/>
            <person name="Khan Z."/>
            <person name="Kovar C."/>
            <person name="Kurapati P."/>
            <person name="Le B."/>
            <person name="Lee S."/>
            <person name="Li M."/>
            <person name="Mathew T."/>
            <person name="Narasimhan A."/>
            <person name="Ngo D."/>
            <person name="Nguyen L."/>
            <person name="Okwuonu G."/>
            <person name="Ongeri F."/>
            <person name="Osuji N."/>
            <person name="Pu L.-L."/>
            <person name="Puazo M."/>
            <person name="Quiroz J."/>
            <person name="Raj R."/>
            <person name="Rajbhandari K."/>
            <person name="Reid J.G."/>
            <person name="Santibanez J."/>
            <person name="Sexton D."/>
            <person name="Skinner E."/>
            <person name="Vee V."/>
            <person name="Weissenberger G."/>
            <person name="Wu Y."/>
            <person name="Xin Y."/>
            <person name="Han Y."/>
            <person name="Campbell C."/>
            <person name="Brown A."/>
            <person name="Sullivan B."/>
            <person name="Shelton J."/>
            <person name="Brown S."/>
            <person name="Dudchenko O."/>
            <person name="Machol I."/>
            <person name="Durand N."/>
            <person name="Shamim M."/>
            <person name="Lieberman A."/>
            <person name="Muzny D.M."/>
            <person name="Richards S."/>
            <person name="Yoder A."/>
            <person name="Worley K.C."/>
            <person name="Rogers J."/>
            <person name="Gibbs R.A."/>
        </authorList>
    </citation>
    <scope>NUCLEOTIDE SEQUENCE [LARGE SCALE GENOMIC DNA]</scope>
</reference>
<feature type="transmembrane region" description="Helical" evidence="8">
    <location>
        <begin position="43"/>
        <end position="66"/>
    </location>
</feature>
<comment type="subcellular location">
    <subcellularLocation>
        <location evidence="1">Membrane</location>
        <topology evidence="1">Single-pass type II membrane protein</topology>
    </subcellularLocation>
</comment>
<dbReference type="PANTHER" id="PTHR46784:SF1">
    <property type="entry name" value="KILLER CELL LECTIN-LIKE RECEPTOR SUBFAMILY B MEMBER 1"/>
    <property type="match status" value="1"/>
</dbReference>
<dbReference type="OrthoDB" id="8950604at2759"/>
<dbReference type="GO" id="GO:0005886">
    <property type="term" value="C:plasma membrane"/>
    <property type="evidence" value="ECO:0007669"/>
    <property type="project" value="TreeGrafter"/>
</dbReference>
<keyword evidence="4" id="KW-0735">Signal-anchor</keyword>
<dbReference type="GO" id="GO:0038023">
    <property type="term" value="F:signaling receptor activity"/>
    <property type="evidence" value="ECO:0007669"/>
    <property type="project" value="TreeGrafter"/>
</dbReference>
<dbReference type="GeneID" id="105861529"/>
<accession>A0A8C5YA56</accession>
<keyword evidence="3" id="KW-0430">Lectin</keyword>
<dbReference type="EMBL" id="ABDC03010359">
    <property type="status" value="NOT_ANNOTATED_CDS"/>
    <property type="molecule type" value="Genomic_DNA"/>
</dbReference>
<dbReference type="KEGG" id="mmur:105861529"/>
<dbReference type="SUPFAM" id="SSF56436">
    <property type="entry name" value="C-type lectin-like"/>
    <property type="match status" value="1"/>
</dbReference>
<keyword evidence="2 8" id="KW-0812">Transmembrane</keyword>
<evidence type="ECO:0000313" key="11">
    <source>
        <dbReference type="Proteomes" id="UP000694394"/>
    </source>
</evidence>
<evidence type="ECO:0000256" key="6">
    <source>
        <dbReference type="ARBA" id="ARBA00023136"/>
    </source>
</evidence>
<dbReference type="GO" id="GO:0030246">
    <property type="term" value="F:carbohydrate binding"/>
    <property type="evidence" value="ECO:0007669"/>
    <property type="project" value="UniProtKB-KW"/>
</dbReference>
<dbReference type="GeneTree" id="ENSGT00940000154685"/>
<keyword evidence="7" id="KW-1015">Disulfide bond</keyword>
<evidence type="ECO:0000256" key="8">
    <source>
        <dbReference type="SAM" id="Phobius"/>
    </source>
</evidence>
<dbReference type="InterPro" id="IPR051527">
    <property type="entry name" value="KLR_subfamily_B"/>
</dbReference>
<reference evidence="10" key="2">
    <citation type="submission" date="2025-08" db="UniProtKB">
        <authorList>
            <consortium name="Ensembl"/>
        </authorList>
    </citation>
    <scope>IDENTIFICATION</scope>
</reference>
<name>A0A8C5YA56_MICMU</name>
<dbReference type="RefSeq" id="XP_012602516.1">
    <property type="nucleotide sequence ID" value="XM_012747062.1"/>
</dbReference>
<proteinExistence type="predicted"/>
<protein>
    <submittedName>
        <fullName evidence="10">Killer cell lectin like receptor B1</fullName>
    </submittedName>
</protein>
<keyword evidence="6 8" id="KW-0472">Membrane</keyword>
<dbReference type="Ensembl" id="ENSMICT00000065503.1">
    <property type="protein sequence ID" value="ENSMICP00000047711.1"/>
    <property type="gene ID" value="ENSMICG00000043292.1"/>
</dbReference>
<dbReference type="PANTHER" id="PTHR46784">
    <property type="entry name" value="KILLER CELL LECTIN-LIKE RECEPTOR SUBFAMILY B MEMBER 1"/>
    <property type="match status" value="1"/>
</dbReference>